<feature type="domain" description="HTH araC/xylS-type" evidence="4">
    <location>
        <begin position="146"/>
        <end position="246"/>
    </location>
</feature>
<dbReference type="InterPro" id="IPR009057">
    <property type="entry name" value="Homeodomain-like_sf"/>
</dbReference>
<keyword evidence="3" id="KW-0804">Transcription</keyword>
<evidence type="ECO:0000256" key="1">
    <source>
        <dbReference type="ARBA" id="ARBA00023015"/>
    </source>
</evidence>
<dbReference type="OrthoDB" id="4549023at2"/>
<dbReference type="STRING" id="633440.SAMN05421869_1307"/>
<dbReference type="InterPro" id="IPR018060">
    <property type="entry name" value="HTH_AraC"/>
</dbReference>
<dbReference type="Proteomes" id="UP000199202">
    <property type="component" value="Unassembled WGS sequence"/>
</dbReference>
<evidence type="ECO:0000313" key="5">
    <source>
        <dbReference type="EMBL" id="SDL73371.1"/>
    </source>
</evidence>
<dbReference type="GO" id="GO:0043565">
    <property type="term" value="F:sequence-specific DNA binding"/>
    <property type="evidence" value="ECO:0007669"/>
    <property type="project" value="InterPro"/>
</dbReference>
<dbReference type="Pfam" id="PF12833">
    <property type="entry name" value="HTH_18"/>
    <property type="match status" value="1"/>
</dbReference>
<dbReference type="SMART" id="SM00342">
    <property type="entry name" value="HTH_ARAC"/>
    <property type="match status" value="1"/>
</dbReference>
<organism evidence="5 6">
    <name type="scientific">Nonomuraea jiangxiensis</name>
    <dbReference type="NCBI Taxonomy" id="633440"/>
    <lineage>
        <taxon>Bacteria</taxon>
        <taxon>Bacillati</taxon>
        <taxon>Actinomycetota</taxon>
        <taxon>Actinomycetes</taxon>
        <taxon>Streptosporangiales</taxon>
        <taxon>Streptosporangiaceae</taxon>
        <taxon>Nonomuraea</taxon>
    </lineage>
</organism>
<gene>
    <name evidence="5" type="ORF">SAMN05421869_1307</name>
</gene>
<protein>
    <submittedName>
        <fullName evidence="5">AraC-type DNA-binding protein</fullName>
    </submittedName>
</protein>
<keyword evidence="6" id="KW-1185">Reference proteome</keyword>
<dbReference type="SUPFAM" id="SSF46689">
    <property type="entry name" value="Homeodomain-like"/>
    <property type="match status" value="2"/>
</dbReference>
<dbReference type="GO" id="GO:0003700">
    <property type="term" value="F:DNA-binding transcription factor activity"/>
    <property type="evidence" value="ECO:0007669"/>
    <property type="project" value="InterPro"/>
</dbReference>
<evidence type="ECO:0000313" key="6">
    <source>
        <dbReference type="Proteomes" id="UP000199202"/>
    </source>
</evidence>
<accession>A0A1G9MH98</accession>
<dbReference type="Gene3D" id="1.10.10.60">
    <property type="entry name" value="Homeodomain-like"/>
    <property type="match status" value="2"/>
</dbReference>
<keyword evidence="1" id="KW-0805">Transcription regulation</keyword>
<name>A0A1G9MH98_9ACTN</name>
<evidence type="ECO:0000259" key="4">
    <source>
        <dbReference type="PROSITE" id="PS01124"/>
    </source>
</evidence>
<dbReference type="InterPro" id="IPR018062">
    <property type="entry name" value="HTH_AraC-typ_CS"/>
</dbReference>
<dbReference type="PROSITE" id="PS00041">
    <property type="entry name" value="HTH_ARAC_FAMILY_1"/>
    <property type="match status" value="1"/>
</dbReference>
<dbReference type="EMBL" id="FNDJ01000030">
    <property type="protein sequence ID" value="SDL73371.1"/>
    <property type="molecule type" value="Genomic_DNA"/>
</dbReference>
<dbReference type="InterPro" id="IPR050204">
    <property type="entry name" value="AraC_XylS_family_regulators"/>
</dbReference>
<dbReference type="AlphaFoldDB" id="A0A1G9MH98"/>
<dbReference type="PANTHER" id="PTHR46796">
    <property type="entry name" value="HTH-TYPE TRANSCRIPTIONAL ACTIVATOR RHAS-RELATED"/>
    <property type="match status" value="1"/>
</dbReference>
<dbReference type="RefSeq" id="WP_090945471.1">
    <property type="nucleotide sequence ID" value="NZ_FNDJ01000030.1"/>
</dbReference>
<dbReference type="PANTHER" id="PTHR46796:SF6">
    <property type="entry name" value="ARAC SUBFAMILY"/>
    <property type="match status" value="1"/>
</dbReference>
<reference evidence="5 6" key="1">
    <citation type="submission" date="2016-10" db="EMBL/GenBank/DDBJ databases">
        <authorList>
            <person name="de Groot N.N."/>
        </authorList>
    </citation>
    <scope>NUCLEOTIDE SEQUENCE [LARGE SCALE GENOMIC DNA]</scope>
    <source>
        <strain evidence="5 6">CGMCC 4.6533</strain>
    </source>
</reference>
<evidence type="ECO:0000256" key="3">
    <source>
        <dbReference type="ARBA" id="ARBA00023163"/>
    </source>
</evidence>
<evidence type="ECO:0000256" key="2">
    <source>
        <dbReference type="ARBA" id="ARBA00023125"/>
    </source>
</evidence>
<sequence>MHERTVRRVAAGDGFVVEQVRFDAVDEEWSAPEASGEYRLMFVWQGAFLARVDGREMRADPTMAYLTAPGQEHSIAHRVGSPDVCTALRCAGSFFDTPPQGGWFPVTGAMAVAHRMLTAGLADPAEALGTLLHAHPAGTGGGGARAALAERARRLLSEDPALSLRALAGSLSCSPYHLSRVFHRELGLTMAAYRNRVRVLRAVAALEAGARDLAGLATELGFADQAHLTRTVRAECGTPPAGLRKILQAAAVIRPPDSEA</sequence>
<proteinExistence type="predicted"/>
<dbReference type="PROSITE" id="PS01124">
    <property type="entry name" value="HTH_ARAC_FAMILY_2"/>
    <property type="match status" value="1"/>
</dbReference>
<keyword evidence="2 5" id="KW-0238">DNA-binding</keyword>